<sequence length="1031" mass="116461">MSQKRRPEKAVPDEGATAHDVAQPDKSKCSVCGETFKGPASVTMHMVKKHPVEFNELKMAKKPVPKKVRWSEEEIFQLARTEAELTLQGVRFINVELQKIFPAREIEGIKGQRKLAKYKELVKDQLDEIGRAPNPPEQEIGEDVPSPFKAWLELLLALPKTPNDFLEHKLDNIIVQALKEDVNSDQVFNDLNSYLKLILEPSGRAKSVPGEIIHGDPSGSAKTSVTKAPKPATVSSSRKKRRDAEFARIQRLYRKNRTSCINTILDGNTREHEAPKNMEGFWREIFERESPDDPDDPDIFLEEEASDIWKYISFYEMCNLYPPPSTAPGPDGFSSKDLRRMTPRVLNKILNLLLHLRDLPQILKSHRTVLIPKTDLPTKPGDFRPITISNILVRHLNKILANRVSHLIPINERQKAFLPIDGCAENIFTLDFILHHARTKIKSLSMAILDISKAFDSVSHHSIFRALREARCPIGFIKFIENCYGGCFTKLFCGGVKYPSEVSMNRGVKQGDPLSPVLFNLVIDGLIRQIPSALGFNVSDQVKVSCIAYADDLILIATTRAGLKTLLDLTNSYLAKRGLSLNPDKCSALSIVASGKQKLVYIASSEHFDLAGQKMRNLNVGDSWRYLGIQFSHLGRAEKVTPDLTCLINRLQKAPLKLQQKLYALRIYLIPRLIHGLTLSKTNLGELKTLDKLIRKYIRAWLHLPDDTPMGYFYTPLKAGGLGLPSLRLVILNNRLERILRMKASQDIIVRTIAESETLGVEIRKLHDLLSIDGTILDTSVKIHSFWAERLYSSYDGKCLCNSANFPPGNKWIGEDSLNQRSHIFADCLKLRINALPTRSRTARGRPLKDKPCRAGCRNSDGVKVIETLNHITQVCERTHGARVKRHDRLVDFAVKGLQRPHRVVLKEPHYKTVNGVRKPDIVIKIPDHTYICDFQVVSDTSCLELEFRKKALKYAEDKGLCDQLTRDHPGELSFTAITFNTRGLIAKSSVTALRKLGMPPRSIMTLQKICMEGSLEIWRIFNQTTAMARN</sequence>
<dbReference type="InterPro" id="IPR000477">
    <property type="entry name" value="RT_dom"/>
</dbReference>
<evidence type="ECO:0000256" key="1">
    <source>
        <dbReference type="SAM" id="MobiDB-lite"/>
    </source>
</evidence>
<evidence type="ECO:0000313" key="3">
    <source>
        <dbReference type="EMBL" id="ACJ46647.1"/>
    </source>
</evidence>
<evidence type="ECO:0000259" key="2">
    <source>
        <dbReference type="PROSITE" id="PS50878"/>
    </source>
</evidence>
<keyword evidence="3" id="KW-0695">RNA-directed DNA polymerase</keyword>
<dbReference type="PROSITE" id="PS50878">
    <property type="entry name" value="RT_POL"/>
    <property type="match status" value="1"/>
</dbReference>
<accession>C6F3W3</accession>
<dbReference type="AlphaFoldDB" id="C6F3W3"/>
<dbReference type="GO" id="GO:0003964">
    <property type="term" value="F:RNA-directed DNA polymerase activity"/>
    <property type="evidence" value="ECO:0007669"/>
    <property type="project" value="UniProtKB-KW"/>
</dbReference>
<dbReference type="Pfam" id="PF00078">
    <property type="entry name" value="RVT_1"/>
    <property type="match status" value="1"/>
</dbReference>
<name>C6F3W3_TRICB</name>
<keyword evidence="3" id="KW-0548">Nucleotidyltransferase</keyword>
<dbReference type="PROSITE" id="PS00028">
    <property type="entry name" value="ZINC_FINGER_C2H2_1"/>
    <property type="match status" value="1"/>
</dbReference>
<dbReference type="InterPro" id="IPR013087">
    <property type="entry name" value="Znf_C2H2_type"/>
</dbReference>
<feature type="domain" description="Reverse transcriptase" evidence="2">
    <location>
        <begin position="352"/>
        <end position="631"/>
    </location>
</feature>
<dbReference type="InterPro" id="IPR043502">
    <property type="entry name" value="DNA/RNA_pol_sf"/>
</dbReference>
<organism evidence="3">
    <name type="scientific">Triops cancriformis</name>
    <name type="common">Tadpole shrimp</name>
    <dbReference type="NCBI Taxonomy" id="194544"/>
    <lineage>
        <taxon>Eukaryota</taxon>
        <taxon>Metazoa</taxon>
        <taxon>Ecdysozoa</taxon>
        <taxon>Arthropoda</taxon>
        <taxon>Crustacea</taxon>
        <taxon>Branchiopoda</taxon>
        <taxon>Notostraca</taxon>
        <taxon>Triopsidae</taxon>
        <taxon>Triops</taxon>
    </lineage>
</organism>
<feature type="region of interest" description="Disordered" evidence="1">
    <location>
        <begin position="215"/>
        <end position="243"/>
    </location>
</feature>
<feature type="region of interest" description="Disordered" evidence="1">
    <location>
        <begin position="1"/>
        <end position="24"/>
    </location>
</feature>
<dbReference type="Gene3D" id="3.30.70.270">
    <property type="match status" value="1"/>
</dbReference>
<protein>
    <submittedName>
        <fullName evidence="3">Reverse transcriptase</fullName>
    </submittedName>
</protein>
<proteinExistence type="predicted"/>
<dbReference type="PANTHER" id="PTHR19446">
    <property type="entry name" value="REVERSE TRANSCRIPTASES"/>
    <property type="match status" value="1"/>
</dbReference>
<reference evidence="3" key="1">
    <citation type="submission" date="2008-06" db="EMBL/GenBank/DDBJ databases">
        <title>Molecular characterization of the transposable element R2 in Triops cancriformis (Bosc, 1801) (Crustacea, Branchiopoda, Notostraca).</title>
        <authorList>
            <person name="Mingazzini V."/>
            <person name="Luchetti A."/>
            <person name="Mantovani B."/>
        </authorList>
    </citation>
    <scope>NUCLEOTIDE SEQUENCE</scope>
</reference>
<dbReference type="SUPFAM" id="SSF56672">
    <property type="entry name" value="DNA/RNA polymerases"/>
    <property type="match status" value="1"/>
</dbReference>
<dbReference type="EMBL" id="EU854578">
    <property type="protein sequence ID" value="ACJ46647.1"/>
    <property type="molecule type" value="Genomic_DNA"/>
</dbReference>
<dbReference type="InterPro" id="IPR043128">
    <property type="entry name" value="Rev_trsase/Diguanyl_cyclase"/>
</dbReference>
<dbReference type="CDD" id="cd01650">
    <property type="entry name" value="RT_nLTR_like"/>
    <property type="match status" value="1"/>
</dbReference>
<keyword evidence="3" id="KW-0808">Transferase</keyword>